<dbReference type="Pfam" id="PF13365">
    <property type="entry name" value="Trypsin_2"/>
    <property type="match status" value="1"/>
</dbReference>
<evidence type="ECO:0000313" key="3">
    <source>
        <dbReference type="EMBL" id="OLQ13556.1"/>
    </source>
</evidence>
<organism evidence="3 4">
    <name type="scientific">Symbiodinium microadriaticum</name>
    <name type="common">Dinoflagellate</name>
    <name type="synonym">Zooxanthella microadriatica</name>
    <dbReference type="NCBI Taxonomy" id="2951"/>
    <lineage>
        <taxon>Eukaryota</taxon>
        <taxon>Sar</taxon>
        <taxon>Alveolata</taxon>
        <taxon>Dinophyceae</taxon>
        <taxon>Suessiales</taxon>
        <taxon>Symbiodiniaceae</taxon>
        <taxon>Symbiodinium</taxon>
    </lineage>
</organism>
<dbReference type="EMBL" id="LSRX01000026">
    <property type="protein sequence ID" value="OLQ13556.1"/>
    <property type="molecule type" value="Genomic_DNA"/>
</dbReference>
<dbReference type="PANTHER" id="PTHR45980:SF9">
    <property type="entry name" value="PROTEASE DO-LIKE 10, MITOCHONDRIAL-RELATED"/>
    <property type="match status" value="1"/>
</dbReference>
<dbReference type="Proteomes" id="UP000186817">
    <property type="component" value="Unassembled WGS sequence"/>
</dbReference>
<feature type="region of interest" description="Disordered" evidence="2">
    <location>
        <begin position="748"/>
        <end position="785"/>
    </location>
</feature>
<feature type="compositionally biased region" description="Basic and acidic residues" evidence="2">
    <location>
        <begin position="1013"/>
        <end position="1047"/>
    </location>
</feature>
<feature type="region of interest" description="Disordered" evidence="2">
    <location>
        <begin position="413"/>
        <end position="437"/>
    </location>
</feature>
<dbReference type="InterPro" id="IPR001940">
    <property type="entry name" value="Peptidase_S1C"/>
</dbReference>
<dbReference type="Gene3D" id="1.25.40.10">
    <property type="entry name" value="Tetratricopeptide repeat domain"/>
    <property type="match status" value="1"/>
</dbReference>
<gene>
    <name evidence="3" type="primary">DEGP9</name>
    <name evidence="3" type="ORF">AK812_SmicGene2365</name>
</gene>
<feature type="region of interest" description="Disordered" evidence="2">
    <location>
        <begin position="342"/>
        <end position="361"/>
    </location>
</feature>
<keyword evidence="3" id="KW-0645">Protease</keyword>
<dbReference type="GO" id="GO:0004252">
    <property type="term" value="F:serine-type endopeptidase activity"/>
    <property type="evidence" value="ECO:0007669"/>
    <property type="project" value="InterPro"/>
</dbReference>
<protein>
    <submittedName>
        <fullName evidence="3">Protease Do-like 9</fullName>
    </submittedName>
</protein>
<comment type="similarity">
    <text evidence="1">Belongs to the peptidase S1C family.</text>
</comment>
<feature type="compositionally biased region" description="Basic residues" evidence="2">
    <location>
        <begin position="423"/>
        <end position="435"/>
    </location>
</feature>
<dbReference type="PANTHER" id="PTHR45980">
    <property type="match status" value="1"/>
</dbReference>
<evidence type="ECO:0000313" key="4">
    <source>
        <dbReference type="Proteomes" id="UP000186817"/>
    </source>
</evidence>
<keyword evidence="3" id="KW-0378">Hydrolase</keyword>
<feature type="region of interest" description="Disordered" evidence="2">
    <location>
        <begin position="1002"/>
        <end position="1056"/>
    </location>
</feature>
<feature type="compositionally biased region" description="Basic and acidic residues" evidence="2">
    <location>
        <begin position="751"/>
        <end position="769"/>
    </location>
</feature>
<dbReference type="PRINTS" id="PR00834">
    <property type="entry name" value="PROTEASES2C"/>
</dbReference>
<keyword evidence="4" id="KW-1185">Reference proteome</keyword>
<feature type="compositionally biased region" description="Basic residues" evidence="2">
    <location>
        <begin position="347"/>
        <end position="358"/>
    </location>
</feature>
<proteinExistence type="inferred from homology"/>
<evidence type="ECO:0000256" key="2">
    <source>
        <dbReference type="SAM" id="MobiDB-lite"/>
    </source>
</evidence>
<dbReference type="InterPro" id="IPR011990">
    <property type="entry name" value="TPR-like_helical_dom_sf"/>
</dbReference>
<dbReference type="OrthoDB" id="447467at2759"/>
<dbReference type="AlphaFoldDB" id="A0A1Q9F1H2"/>
<reference evidence="3 4" key="1">
    <citation type="submission" date="2016-02" db="EMBL/GenBank/DDBJ databases">
        <title>Genome analysis of coral dinoflagellate symbionts highlights evolutionary adaptations to a symbiotic lifestyle.</title>
        <authorList>
            <person name="Aranda M."/>
            <person name="Li Y."/>
            <person name="Liew Y.J."/>
            <person name="Baumgarten S."/>
            <person name="Simakov O."/>
            <person name="Wilson M."/>
            <person name="Piel J."/>
            <person name="Ashoor H."/>
            <person name="Bougouffa S."/>
            <person name="Bajic V.B."/>
            <person name="Ryu T."/>
            <person name="Ravasi T."/>
            <person name="Bayer T."/>
            <person name="Micklem G."/>
            <person name="Kim H."/>
            <person name="Bhak J."/>
            <person name="Lajeunesse T.C."/>
            <person name="Voolstra C.R."/>
        </authorList>
    </citation>
    <scope>NUCLEOTIDE SEQUENCE [LARGE SCALE GENOMIC DNA]</scope>
    <source>
        <strain evidence="3 4">CCMP2467</strain>
    </source>
</reference>
<dbReference type="SUPFAM" id="SSF50494">
    <property type="entry name" value="Trypsin-like serine proteases"/>
    <property type="match status" value="1"/>
</dbReference>
<name>A0A1Q9F1H2_SYMMI</name>
<comment type="caution">
    <text evidence="3">The sequence shown here is derived from an EMBL/GenBank/DDBJ whole genome shotgun (WGS) entry which is preliminary data.</text>
</comment>
<dbReference type="InterPro" id="IPR009003">
    <property type="entry name" value="Peptidase_S1_PA"/>
</dbReference>
<sequence length="1056" mass="113523">MQACKCEDIRAQACARRLPWDAGLLQAVLSALAEAKQWERAMSLLRYQEAPDLAACNAALRACPDWQLSLLMLHDFRHSGLAPDEFSFASALSAAAQRSAWEAALALRHEMVLDSVKADAVVGGALLLALRRGLRWQAALTLSPRGTLQVVEATEACFGAQQPAAFLLGELQLRQLALWRPRRLLGGRSAGVGEASVLHELLRSLHGGFAQAFARRVAVAMPVELGVFPPLSAKDEAELKDHGEGVEPPRRVDADGAVPRARTLMVWLSFRLSLQRHAGTDILLCNESSDEWIAARSEQNCEWIPPFVAASPTEGLPLQTPDVCHFLRADLNAVPALPQRTEEVRPGRGRGHSPMHSRGRCDNFMVTMPRQDPQRMTSPETSPIRARDIYDRPISLLLIPRLLMADSCESGGSEGGEDVVARASKRPRTGGRVRQSRGVSAGTGSVCKLFVKRVPCNFADPWRKHSQSASTGTGFLLDGRFVITNAHVVHRAVSVLVRATVGPPVKWNARVLAVGLPCDLAILAVEDEFWKGKESLTLSRDIPKLDDNVTCIGFPVGGENISVTRGVVSRIDVHHDGLLRVQIDAAINPGNSGGPVLGSHGKIVGVAASHLKHVEFSEETQADRGFGTDGMPDLLPHALGIVSAAEERFNFHSAGSGSVGVAARPAQEAGVPEARLKRLEDSFKDVQKSLASLTEMLAGPKAPAESSKDRRAVASGHLQDLDPAVVASARATGIPDQHLQEMAKILGKGPGKLEDCPRPRTKAANKDPLSESSSQESMEEAEGATSADAQVAKAVGQLTKVVKVLAAEKVKRQAKNPLEQLLDGASSSSTGDPSSAGRKNAAVLRALKRALQENPSYIYRSIEENLQSDFQSRAVGPGDGGHPGSVRGWLEHRSKISHAGQARWAWQVGGIWQCIIDNRIEEARARCAVLVAAADQSAVDGGSWLLAQTALLEAPCPFSSFHAHRPPGPGELHHSVLLDNRWIETYLAHIKEIDTFKEAKKRLSGRQVQAQDDPPRRPPADDARGGKGLEGKGAKGEKGDGRKKEGEASSGNYAAK</sequence>
<dbReference type="Gene3D" id="2.40.10.120">
    <property type="match status" value="1"/>
</dbReference>
<accession>A0A1Q9F1H2</accession>
<dbReference type="GO" id="GO:0006508">
    <property type="term" value="P:proteolysis"/>
    <property type="evidence" value="ECO:0007669"/>
    <property type="project" value="UniProtKB-KW"/>
</dbReference>
<evidence type="ECO:0000256" key="1">
    <source>
        <dbReference type="ARBA" id="ARBA00010541"/>
    </source>
</evidence>